<dbReference type="RefSeq" id="WP_160383387.1">
    <property type="nucleotide sequence ID" value="NZ_WNXQ01000008.1"/>
</dbReference>
<comment type="caution">
    <text evidence="2">The sequence shown here is derived from an EMBL/GenBank/DDBJ whole genome shotgun (WGS) entry which is preliminary data.</text>
</comment>
<gene>
    <name evidence="2" type="ORF">GLS40_13335</name>
</gene>
<organism evidence="2 3">
    <name type="scientific">Pseudooceanicola pacificus</name>
    <dbReference type="NCBI Taxonomy" id="2676438"/>
    <lineage>
        <taxon>Bacteria</taxon>
        <taxon>Pseudomonadati</taxon>
        <taxon>Pseudomonadota</taxon>
        <taxon>Alphaproteobacteria</taxon>
        <taxon>Rhodobacterales</taxon>
        <taxon>Paracoccaceae</taxon>
        <taxon>Pseudooceanicola</taxon>
    </lineage>
</organism>
<feature type="compositionally biased region" description="Basic residues" evidence="1">
    <location>
        <begin position="129"/>
        <end position="140"/>
    </location>
</feature>
<proteinExistence type="predicted"/>
<evidence type="ECO:0000256" key="1">
    <source>
        <dbReference type="SAM" id="MobiDB-lite"/>
    </source>
</evidence>
<dbReference type="EMBL" id="WNXQ01000008">
    <property type="protein sequence ID" value="MWB79016.1"/>
    <property type="molecule type" value="Genomic_DNA"/>
</dbReference>
<sequence>MPSRVTSGRAETLETVSFRSGTALTVHDQLVSDPKHGVPVKLRANLLALGAATATSKPQGRRAREMNIRHIHRKYLNNWIESDRAAMKQRLRHIPGVQTLAAKLSAPSERASSRIVMPARSPWPPNCPRRPRDRCAKRRQVQSSAAHATDPSNPAPSLLTGILLWPAQTGNIRSGAARQAVSGNWEHPGLPANPSRRPI</sequence>
<reference evidence="2 3" key="1">
    <citation type="submission" date="2019-11" db="EMBL/GenBank/DDBJ databases">
        <title>Pseudooceanicola pacifica sp. nov., isolated from deep-sea sediment of the Pacific Ocean.</title>
        <authorList>
            <person name="Lyu L."/>
        </authorList>
    </citation>
    <scope>NUCLEOTIDE SEQUENCE [LARGE SCALE GENOMIC DNA]</scope>
    <source>
        <strain evidence="2 3">216_PA32_1</strain>
    </source>
</reference>
<dbReference type="InterPro" id="IPR009843">
    <property type="entry name" value="DUF1403"/>
</dbReference>
<feature type="region of interest" description="Disordered" evidence="1">
    <location>
        <begin position="118"/>
        <end position="156"/>
    </location>
</feature>
<feature type="compositionally biased region" description="Polar residues" evidence="1">
    <location>
        <begin position="141"/>
        <end position="152"/>
    </location>
</feature>
<keyword evidence="3" id="KW-1185">Reference proteome</keyword>
<dbReference type="Pfam" id="PF07183">
    <property type="entry name" value="DUF1403"/>
    <property type="match status" value="1"/>
</dbReference>
<dbReference type="AlphaFoldDB" id="A0A844W473"/>
<name>A0A844W473_9RHOB</name>
<accession>A0A844W473</accession>
<evidence type="ECO:0000313" key="2">
    <source>
        <dbReference type="EMBL" id="MWB79016.1"/>
    </source>
</evidence>
<dbReference type="Proteomes" id="UP000443843">
    <property type="component" value="Unassembled WGS sequence"/>
</dbReference>
<evidence type="ECO:0000313" key="3">
    <source>
        <dbReference type="Proteomes" id="UP000443843"/>
    </source>
</evidence>
<protein>
    <submittedName>
        <fullName evidence="2">DUF1403 family protein</fullName>
    </submittedName>
</protein>